<dbReference type="Gene3D" id="3.10.129.10">
    <property type="entry name" value="Hotdog Thioesterase"/>
    <property type="match status" value="1"/>
</dbReference>
<dbReference type="Proteomes" id="UP000092596">
    <property type="component" value="Chromosome"/>
</dbReference>
<dbReference type="AlphaFoldDB" id="A0A1B0ZJD9"/>
<dbReference type="PIRSF" id="PIRSF018072">
    <property type="entry name" value="UCP018072"/>
    <property type="match status" value="1"/>
</dbReference>
<evidence type="ECO:0000259" key="1">
    <source>
        <dbReference type="Pfam" id="PF13452"/>
    </source>
</evidence>
<dbReference type="KEGG" id="dva:DAD186_15610"/>
<gene>
    <name evidence="2" type="ORF">DAD186_15610</name>
</gene>
<dbReference type="InterPro" id="IPR029069">
    <property type="entry name" value="HotDog_dom_sf"/>
</dbReference>
<organism evidence="2 3">
    <name type="scientific">Dermabacter vaginalis</name>
    <dbReference type="NCBI Taxonomy" id="1630135"/>
    <lineage>
        <taxon>Bacteria</taxon>
        <taxon>Bacillati</taxon>
        <taxon>Actinomycetota</taxon>
        <taxon>Actinomycetes</taxon>
        <taxon>Micrococcales</taxon>
        <taxon>Dermabacteraceae</taxon>
        <taxon>Dermabacter</taxon>
    </lineage>
</organism>
<dbReference type="STRING" id="1630135.DAD186_15610"/>
<dbReference type="InterPro" id="IPR016709">
    <property type="entry name" value="HadA-like"/>
</dbReference>
<proteinExistence type="predicted"/>
<sequence>MASPHPDFAGRVYESGPSVRVSETKIREFAAATGNTHAFTTSEEAAREAGYSAIVAPPTFLVTLAQAEEARYINDPEAGIDFSRVVHSEESFELERAIVAGDELIPTLTVEAVKQVGPHAMVTTRVDFMDHAKAHVASVRSSLVVRGEEG</sequence>
<feature type="domain" description="FAS1-like dehydratase" evidence="1">
    <location>
        <begin position="9"/>
        <end position="138"/>
    </location>
</feature>
<name>A0A1B0ZJD9_9MICO</name>
<accession>A0A1B0ZJD9</accession>
<evidence type="ECO:0000313" key="3">
    <source>
        <dbReference type="Proteomes" id="UP000092596"/>
    </source>
</evidence>
<evidence type="ECO:0000313" key="2">
    <source>
        <dbReference type="EMBL" id="ANP28111.1"/>
    </source>
</evidence>
<protein>
    <recommendedName>
        <fullName evidence="1">FAS1-like dehydratase domain-containing protein</fullName>
    </recommendedName>
</protein>
<dbReference type="EMBL" id="CP012117">
    <property type="protein sequence ID" value="ANP28111.1"/>
    <property type="molecule type" value="Genomic_DNA"/>
</dbReference>
<dbReference type="RefSeq" id="WP_065248162.1">
    <property type="nucleotide sequence ID" value="NZ_CP012117.1"/>
</dbReference>
<dbReference type="SUPFAM" id="SSF54637">
    <property type="entry name" value="Thioesterase/thiol ester dehydrase-isomerase"/>
    <property type="match status" value="1"/>
</dbReference>
<dbReference type="PATRIC" id="fig|1630135.4.peg.1563"/>
<dbReference type="Pfam" id="PF13452">
    <property type="entry name" value="FAS1_DH_region"/>
    <property type="match status" value="1"/>
</dbReference>
<dbReference type="InterPro" id="IPR039569">
    <property type="entry name" value="FAS1-like_DH_region"/>
</dbReference>
<dbReference type="CDD" id="cd03441">
    <property type="entry name" value="R_hydratase_like"/>
    <property type="match status" value="1"/>
</dbReference>
<reference evidence="2 3" key="1">
    <citation type="submission" date="2015-06" db="EMBL/GenBank/DDBJ databases">
        <title>Investigation of pathophysiology for high-risk pregnancy and development of treatment modality based on it.</title>
        <authorList>
            <person name="Kim B.-C."/>
            <person name="Lim S."/>
        </authorList>
    </citation>
    <scope>NUCLEOTIDE SEQUENCE [LARGE SCALE GENOMIC DNA]</scope>
    <source>
        <strain evidence="2 3">AD1-86</strain>
    </source>
</reference>